<evidence type="ECO:0000256" key="1">
    <source>
        <dbReference type="PROSITE-ProRule" id="PRU00110"/>
    </source>
</evidence>
<dbReference type="SUPFAM" id="SSF47226">
    <property type="entry name" value="Histidine-containing phosphotransfer domain, HPT domain"/>
    <property type="match status" value="1"/>
</dbReference>
<dbReference type="Proteomes" id="UP000176050">
    <property type="component" value="Chromosome"/>
</dbReference>
<keyword evidence="4" id="KW-1185">Reference proteome</keyword>
<evidence type="ECO:0000259" key="2">
    <source>
        <dbReference type="PROSITE" id="PS50894"/>
    </source>
</evidence>
<dbReference type="OrthoDB" id="1441381at2"/>
<dbReference type="STRING" id="1850246.LPB138_07320"/>
<feature type="modified residue" description="Phosphohistidine" evidence="1">
    <location>
        <position position="55"/>
    </location>
</feature>
<feature type="domain" description="HPt" evidence="2">
    <location>
        <begin position="16"/>
        <end position="105"/>
    </location>
</feature>
<dbReference type="InterPro" id="IPR036641">
    <property type="entry name" value="HPT_dom_sf"/>
</dbReference>
<dbReference type="AlphaFoldDB" id="A0A1D8P7C9"/>
<proteinExistence type="predicted"/>
<dbReference type="PROSITE" id="PS50894">
    <property type="entry name" value="HPT"/>
    <property type="match status" value="1"/>
</dbReference>
<dbReference type="KEGG" id="lul:LPB138_07320"/>
<accession>A0A1D8P7C9</accession>
<dbReference type="Gene3D" id="1.20.120.160">
    <property type="entry name" value="HPT domain"/>
    <property type="match status" value="1"/>
</dbReference>
<dbReference type="GO" id="GO:0004672">
    <property type="term" value="F:protein kinase activity"/>
    <property type="evidence" value="ECO:0007669"/>
    <property type="project" value="UniProtKB-ARBA"/>
</dbReference>
<evidence type="ECO:0000313" key="3">
    <source>
        <dbReference type="EMBL" id="AOW20495.1"/>
    </source>
</evidence>
<gene>
    <name evidence="3" type="ORF">LPB138_07320</name>
</gene>
<dbReference type="EMBL" id="CP017478">
    <property type="protein sequence ID" value="AOW20495.1"/>
    <property type="molecule type" value="Genomic_DNA"/>
</dbReference>
<sequence>MENPNLNYIDELSGGDIEFKNKLISIIKEEFPKEKELYYKLLGLQDYKLVAEIVHKLKHKISILGLEKSYNVATNYENNLKLGNPNLKDQFDVIMMTISNYLIKI</sequence>
<dbReference type="GO" id="GO:0000160">
    <property type="term" value="P:phosphorelay signal transduction system"/>
    <property type="evidence" value="ECO:0007669"/>
    <property type="project" value="InterPro"/>
</dbReference>
<keyword evidence="3" id="KW-0808">Transferase</keyword>
<dbReference type="InterPro" id="IPR008207">
    <property type="entry name" value="Sig_transdc_His_kin_Hpt_dom"/>
</dbReference>
<keyword evidence="3" id="KW-0418">Kinase</keyword>
<reference evidence="3 4" key="1">
    <citation type="submission" date="2016-10" db="EMBL/GenBank/DDBJ databases">
        <title>Lutibacter sp. LPB0138, isolated from marine gastropod.</title>
        <authorList>
            <person name="Kim E."/>
            <person name="Yi H."/>
        </authorList>
    </citation>
    <scope>NUCLEOTIDE SEQUENCE [LARGE SCALE GENOMIC DNA]</scope>
    <source>
        <strain evidence="3 4">LPB0138</strain>
    </source>
</reference>
<organism evidence="3 4">
    <name type="scientific">Urechidicola croceus</name>
    <dbReference type="NCBI Taxonomy" id="1850246"/>
    <lineage>
        <taxon>Bacteria</taxon>
        <taxon>Pseudomonadati</taxon>
        <taxon>Bacteroidota</taxon>
        <taxon>Flavobacteriia</taxon>
        <taxon>Flavobacteriales</taxon>
        <taxon>Flavobacteriaceae</taxon>
        <taxon>Urechidicola</taxon>
    </lineage>
</organism>
<name>A0A1D8P7C9_9FLAO</name>
<protein>
    <submittedName>
        <fullName evidence="3">Histidine kinase</fullName>
    </submittedName>
</protein>
<dbReference type="RefSeq" id="WP_070236638.1">
    <property type="nucleotide sequence ID" value="NZ_CP017478.1"/>
</dbReference>
<evidence type="ECO:0000313" key="4">
    <source>
        <dbReference type="Proteomes" id="UP000176050"/>
    </source>
</evidence>
<keyword evidence="1" id="KW-0597">Phosphoprotein</keyword>